<gene>
    <name evidence="8" type="ORF">KIW84_031159</name>
</gene>
<organism evidence="8 9">
    <name type="scientific">Pisum sativum</name>
    <name type="common">Garden pea</name>
    <name type="synonym">Lathyrus oleraceus</name>
    <dbReference type="NCBI Taxonomy" id="3888"/>
    <lineage>
        <taxon>Eukaryota</taxon>
        <taxon>Viridiplantae</taxon>
        <taxon>Streptophyta</taxon>
        <taxon>Embryophyta</taxon>
        <taxon>Tracheophyta</taxon>
        <taxon>Spermatophyta</taxon>
        <taxon>Magnoliopsida</taxon>
        <taxon>eudicotyledons</taxon>
        <taxon>Gunneridae</taxon>
        <taxon>Pentapetalae</taxon>
        <taxon>rosids</taxon>
        <taxon>fabids</taxon>
        <taxon>Fabales</taxon>
        <taxon>Fabaceae</taxon>
        <taxon>Papilionoideae</taxon>
        <taxon>50 kb inversion clade</taxon>
        <taxon>NPAAA clade</taxon>
        <taxon>Hologalegina</taxon>
        <taxon>IRL clade</taxon>
        <taxon>Fabeae</taxon>
        <taxon>Lathyrus</taxon>
    </lineage>
</organism>
<dbReference type="GO" id="GO:0008017">
    <property type="term" value="F:microtubule binding"/>
    <property type="evidence" value="ECO:0007669"/>
    <property type="project" value="InterPro"/>
</dbReference>
<dbReference type="PANTHER" id="PTHR46372">
    <property type="entry name" value="PROTEIN WVD2-LIKE 3"/>
    <property type="match status" value="1"/>
</dbReference>
<dbReference type="Gramene" id="Psat03G0115900-T1">
    <property type="protein sequence ID" value="KAI5425245.1"/>
    <property type="gene ID" value="KIW84_031159"/>
</dbReference>
<keyword evidence="9" id="KW-1185">Reference proteome</keyword>
<dbReference type="GO" id="GO:0005874">
    <property type="term" value="C:microtubule"/>
    <property type="evidence" value="ECO:0007669"/>
    <property type="project" value="UniProtKB-KW"/>
</dbReference>
<feature type="compositionally biased region" description="Basic and acidic residues" evidence="6">
    <location>
        <begin position="341"/>
        <end position="361"/>
    </location>
</feature>
<dbReference type="InterPro" id="IPR044806">
    <property type="entry name" value="WVD2/WDL1-4"/>
</dbReference>
<feature type="region of interest" description="Disordered" evidence="6">
    <location>
        <begin position="1"/>
        <end position="156"/>
    </location>
</feature>
<dbReference type="Pfam" id="PF06886">
    <property type="entry name" value="TPX2"/>
    <property type="match status" value="1"/>
</dbReference>
<evidence type="ECO:0000259" key="7">
    <source>
        <dbReference type="Pfam" id="PF06886"/>
    </source>
</evidence>
<dbReference type="GO" id="GO:0000226">
    <property type="term" value="P:microtubule cytoskeleton organization"/>
    <property type="evidence" value="ECO:0007669"/>
    <property type="project" value="InterPro"/>
</dbReference>
<feature type="region of interest" description="Disordered" evidence="6">
    <location>
        <begin position="180"/>
        <end position="200"/>
    </location>
</feature>
<accession>A0A9D4XU87</accession>
<dbReference type="OrthoDB" id="1939285at2759"/>
<comment type="similarity">
    <text evidence="2">Belongs to the TPX2 family.</text>
</comment>
<keyword evidence="4" id="KW-0493">Microtubule</keyword>
<feature type="compositionally biased region" description="Basic and acidic residues" evidence="6">
    <location>
        <begin position="58"/>
        <end position="72"/>
    </location>
</feature>
<proteinExistence type="inferred from homology"/>
<reference evidence="8 9" key="1">
    <citation type="journal article" date="2022" name="Nat. Genet.">
        <title>Improved pea reference genome and pan-genome highlight genomic features and evolutionary characteristics.</title>
        <authorList>
            <person name="Yang T."/>
            <person name="Liu R."/>
            <person name="Luo Y."/>
            <person name="Hu S."/>
            <person name="Wang D."/>
            <person name="Wang C."/>
            <person name="Pandey M.K."/>
            <person name="Ge S."/>
            <person name="Xu Q."/>
            <person name="Li N."/>
            <person name="Li G."/>
            <person name="Huang Y."/>
            <person name="Saxena R.K."/>
            <person name="Ji Y."/>
            <person name="Li M."/>
            <person name="Yan X."/>
            <person name="He Y."/>
            <person name="Liu Y."/>
            <person name="Wang X."/>
            <person name="Xiang C."/>
            <person name="Varshney R.K."/>
            <person name="Ding H."/>
            <person name="Gao S."/>
            <person name="Zong X."/>
        </authorList>
    </citation>
    <scope>NUCLEOTIDE SEQUENCE [LARGE SCALE GENOMIC DNA]</scope>
    <source>
        <strain evidence="8 9">cv. Zhongwan 6</strain>
    </source>
</reference>
<feature type="compositionally biased region" description="Basic and acidic residues" evidence="6">
    <location>
        <begin position="222"/>
        <end position="246"/>
    </location>
</feature>
<evidence type="ECO:0000313" key="8">
    <source>
        <dbReference type="EMBL" id="KAI5425245.1"/>
    </source>
</evidence>
<dbReference type="Proteomes" id="UP001058974">
    <property type="component" value="Chromosome 3"/>
</dbReference>
<evidence type="ECO:0000313" key="9">
    <source>
        <dbReference type="Proteomes" id="UP001058974"/>
    </source>
</evidence>
<evidence type="ECO:0000256" key="2">
    <source>
        <dbReference type="ARBA" id="ARBA00005885"/>
    </source>
</evidence>
<dbReference type="InterPro" id="IPR027329">
    <property type="entry name" value="TPX2_C"/>
</dbReference>
<evidence type="ECO:0000256" key="4">
    <source>
        <dbReference type="ARBA" id="ARBA00022701"/>
    </source>
</evidence>
<comment type="caution">
    <text evidence="8">The sequence shown here is derived from an EMBL/GenBank/DDBJ whole genome shotgun (WGS) entry which is preliminary data.</text>
</comment>
<feature type="compositionally biased region" description="Basic and acidic residues" evidence="6">
    <location>
        <begin position="10"/>
        <end position="25"/>
    </location>
</feature>
<dbReference type="AlphaFoldDB" id="A0A9D4XU87"/>
<protein>
    <recommendedName>
        <fullName evidence="7">TPX2 C-terminal domain-containing protein</fullName>
    </recommendedName>
</protein>
<comment type="subcellular location">
    <subcellularLocation>
        <location evidence="1">Cytoplasm</location>
        <location evidence="1">Cytoskeleton</location>
    </subcellularLocation>
</comment>
<dbReference type="EMBL" id="JAMSHJ010000003">
    <property type="protein sequence ID" value="KAI5425245.1"/>
    <property type="molecule type" value="Genomic_DNA"/>
</dbReference>
<keyword evidence="3" id="KW-0963">Cytoplasm</keyword>
<feature type="region of interest" description="Disordered" evidence="6">
    <location>
        <begin position="222"/>
        <end position="380"/>
    </location>
</feature>
<feature type="domain" description="TPX2 C-terminal" evidence="7">
    <location>
        <begin position="203"/>
        <end position="269"/>
    </location>
</feature>
<feature type="compositionally biased region" description="Polar residues" evidence="6">
    <location>
        <begin position="290"/>
        <end position="303"/>
    </location>
</feature>
<keyword evidence="5" id="KW-0206">Cytoskeleton</keyword>
<sequence length="380" mass="42354">MDSVNEVALEEEKRVIGVTDKKDTNQEDANVNGAEIQNVNEESKVESHISNNDMVESESSKHAKETKSRESVASKNNKVVKDKSNLKGPTSTSRKQRPTLSQSFSFPAKSTREDSMQKSIDDSLVKTKVKNVKAKTNSEGKSNEKKTNTEGCNKRTTLSSIHGLKHSVFGRSNSLGAVTKSHTSEASLATNPQRNMCSGFSSRLEVRAEKRKEFFSKLEEKVQAKEVEKSNQQVRSKENQEAEIKQLRKSLSFKATPMPSFYKEPPPKLELKKIPTTRPRSPKLGRNKESSCSSPRGNQQQRGSAKAKIIKGHKDVISKKPVMKNQDKVKCEGNETEGSNEECRNDMEQQSERDHSAKDHAVSLNSTTPEIVSYEGTVEV</sequence>
<evidence type="ECO:0000256" key="5">
    <source>
        <dbReference type="ARBA" id="ARBA00023212"/>
    </source>
</evidence>
<dbReference type="PANTHER" id="PTHR46372:SF26">
    <property type="entry name" value="(WILD MALAYSIAN BANANA) HYPOTHETICAL PROTEIN"/>
    <property type="match status" value="1"/>
</dbReference>
<evidence type="ECO:0000256" key="3">
    <source>
        <dbReference type="ARBA" id="ARBA00022490"/>
    </source>
</evidence>
<feature type="compositionally biased region" description="Basic and acidic residues" evidence="6">
    <location>
        <begin position="136"/>
        <end position="148"/>
    </location>
</feature>
<name>A0A9D4XU87_PEA</name>
<evidence type="ECO:0000256" key="6">
    <source>
        <dbReference type="SAM" id="MobiDB-lite"/>
    </source>
</evidence>
<feature type="compositionally biased region" description="Polar residues" evidence="6">
    <location>
        <begin position="88"/>
        <end position="105"/>
    </location>
</feature>
<feature type="compositionally biased region" description="Basic and acidic residues" evidence="6">
    <location>
        <begin position="110"/>
        <end position="125"/>
    </location>
</feature>
<evidence type="ECO:0000256" key="1">
    <source>
        <dbReference type="ARBA" id="ARBA00004245"/>
    </source>
</evidence>